<proteinExistence type="predicted"/>
<evidence type="ECO:0000256" key="1">
    <source>
        <dbReference type="SAM" id="MobiDB-lite"/>
    </source>
</evidence>
<organism evidence="2 3">
    <name type="scientific">Marasmiellus scandens</name>
    <dbReference type="NCBI Taxonomy" id="2682957"/>
    <lineage>
        <taxon>Eukaryota</taxon>
        <taxon>Fungi</taxon>
        <taxon>Dikarya</taxon>
        <taxon>Basidiomycota</taxon>
        <taxon>Agaricomycotina</taxon>
        <taxon>Agaricomycetes</taxon>
        <taxon>Agaricomycetidae</taxon>
        <taxon>Agaricales</taxon>
        <taxon>Marasmiineae</taxon>
        <taxon>Omphalotaceae</taxon>
        <taxon>Marasmiellus</taxon>
    </lineage>
</organism>
<dbReference type="PANTHER" id="PTHR10622">
    <property type="entry name" value="HET DOMAIN-CONTAINING PROTEIN"/>
    <property type="match status" value="1"/>
</dbReference>
<evidence type="ECO:0000313" key="3">
    <source>
        <dbReference type="Proteomes" id="UP001498398"/>
    </source>
</evidence>
<name>A0ABR1JJP6_9AGAR</name>
<feature type="region of interest" description="Disordered" evidence="1">
    <location>
        <begin position="216"/>
        <end position="237"/>
    </location>
</feature>
<sequence length="504" mass="56994">MSWAAFRETTRPEDQAYCLMGIFNVSMPPIYGEGRAKAFMRLQQEIIKISDDRSIFAWTSNSRDTGELRGLLARSPEEFRASGGVKISETDLIGDASSFSFANNGLRIHLPIVSTDDLEVGDSFLASLHCQTEKDGITSHLSIFLRRIGEKKYVRYRPNMVALMPSRSDSQDLKEVIVKENSLPRKTRRKSHGPSPYIFHLKVLPPAQCLLDMDNIRHSGTAPGNAPGNAPGPSEAVRYDGNGTKIEVSEDAFAQLHLTYHDGQLSRLFYVAFGVQNNISTIDVIPEQLHRDHSTLINDIPVDRASLHLTNLGLLTVSLQMTGRYSARVLEINYHRFMDQESSEKTLQTKLQPPSLGFRVPLFIQYYFYESALLSLTDVFPPSFFDRGLKSSRSSESYIAMHPNIPFRLLTYKDDKFNLKLHVAIGFQATGDAWTDIFTHERFDVDEQKKHEDIWKSYFDSGLWRQVSSQSTSSDILFGWNVTATVQSSRTLQLGSHSLLLRID</sequence>
<accession>A0ABR1JJP6</accession>
<evidence type="ECO:0000313" key="2">
    <source>
        <dbReference type="EMBL" id="KAK7462432.1"/>
    </source>
</evidence>
<protein>
    <submittedName>
        <fullName evidence="2">Uncharacterized protein</fullName>
    </submittedName>
</protein>
<comment type="caution">
    <text evidence="2">The sequence shown here is derived from an EMBL/GenBank/DDBJ whole genome shotgun (WGS) entry which is preliminary data.</text>
</comment>
<dbReference type="Proteomes" id="UP001498398">
    <property type="component" value="Unassembled WGS sequence"/>
</dbReference>
<gene>
    <name evidence="2" type="ORF">VKT23_008031</name>
</gene>
<dbReference type="EMBL" id="JBANRG010000011">
    <property type="protein sequence ID" value="KAK7462432.1"/>
    <property type="molecule type" value="Genomic_DNA"/>
</dbReference>
<dbReference type="PANTHER" id="PTHR10622:SF10">
    <property type="entry name" value="HET DOMAIN-CONTAINING PROTEIN"/>
    <property type="match status" value="1"/>
</dbReference>
<feature type="compositionally biased region" description="Low complexity" evidence="1">
    <location>
        <begin position="222"/>
        <end position="233"/>
    </location>
</feature>
<keyword evidence="3" id="KW-1185">Reference proteome</keyword>
<reference evidence="2 3" key="1">
    <citation type="submission" date="2024-01" db="EMBL/GenBank/DDBJ databases">
        <title>A draft genome for the cacao thread blight pathogen Marasmiellus scandens.</title>
        <authorList>
            <person name="Baruah I.K."/>
            <person name="Leung J."/>
            <person name="Bukari Y."/>
            <person name="Amoako-Attah I."/>
            <person name="Meinhardt L.W."/>
            <person name="Bailey B.A."/>
            <person name="Cohen S.P."/>
        </authorList>
    </citation>
    <scope>NUCLEOTIDE SEQUENCE [LARGE SCALE GENOMIC DNA]</scope>
    <source>
        <strain evidence="2 3">GH-19</strain>
    </source>
</reference>